<dbReference type="RefSeq" id="WP_012935612.1">
    <property type="nucleotide sequence ID" value="NC_013739.1"/>
</dbReference>
<evidence type="ECO:0000313" key="7">
    <source>
        <dbReference type="Proteomes" id="UP000008229"/>
    </source>
</evidence>
<accession>D3F5L2</accession>
<dbReference type="Gene3D" id="3.30.70.360">
    <property type="match status" value="1"/>
</dbReference>
<keyword evidence="1" id="KW-0479">Metal-binding</keyword>
<dbReference type="GO" id="GO:0016787">
    <property type="term" value="F:hydrolase activity"/>
    <property type="evidence" value="ECO:0007669"/>
    <property type="project" value="UniProtKB-KW"/>
</dbReference>
<evidence type="ECO:0000256" key="3">
    <source>
        <dbReference type="PIRSR" id="PIRSR037238-1"/>
    </source>
</evidence>
<dbReference type="Pfam" id="PF01546">
    <property type="entry name" value="Peptidase_M20"/>
    <property type="match status" value="1"/>
</dbReference>
<dbReference type="KEGG" id="cwo:Cwoe_4146"/>
<dbReference type="InterPro" id="IPR050072">
    <property type="entry name" value="Peptidase_M20A"/>
</dbReference>
<dbReference type="Pfam" id="PF07687">
    <property type="entry name" value="M20_dimer"/>
    <property type="match status" value="1"/>
</dbReference>
<dbReference type="PANTHER" id="PTHR43808:SF9">
    <property type="entry name" value="BLL0789 PROTEIN"/>
    <property type="match status" value="1"/>
</dbReference>
<protein>
    <submittedName>
        <fullName evidence="6">Peptidase M20</fullName>
    </submittedName>
</protein>
<feature type="domain" description="Peptidase M20 dimerisation" evidence="5">
    <location>
        <begin position="224"/>
        <end position="319"/>
    </location>
</feature>
<evidence type="ECO:0000259" key="5">
    <source>
        <dbReference type="Pfam" id="PF07687"/>
    </source>
</evidence>
<evidence type="ECO:0000256" key="1">
    <source>
        <dbReference type="ARBA" id="ARBA00022723"/>
    </source>
</evidence>
<evidence type="ECO:0000313" key="6">
    <source>
        <dbReference type="EMBL" id="ADB52561.1"/>
    </source>
</evidence>
<evidence type="ECO:0000256" key="4">
    <source>
        <dbReference type="SAM" id="MobiDB-lite"/>
    </source>
</evidence>
<name>D3F5L2_CONWI</name>
<keyword evidence="7" id="KW-1185">Reference proteome</keyword>
<dbReference type="Gene3D" id="3.40.630.10">
    <property type="entry name" value="Zn peptidases"/>
    <property type="match status" value="1"/>
</dbReference>
<feature type="region of interest" description="Disordered" evidence="4">
    <location>
        <begin position="1"/>
        <end position="35"/>
    </location>
</feature>
<feature type="active site" evidence="3">
    <location>
        <position position="131"/>
    </location>
</feature>
<dbReference type="InterPro" id="IPR036264">
    <property type="entry name" value="Bact_exopeptidase_dim_dom"/>
</dbReference>
<dbReference type="STRING" id="469383.Cwoe_4146"/>
<dbReference type="SUPFAM" id="SSF53187">
    <property type="entry name" value="Zn-dependent exopeptidases"/>
    <property type="match status" value="1"/>
</dbReference>
<proteinExistence type="predicted"/>
<dbReference type="EMBL" id="CP001854">
    <property type="protein sequence ID" value="ADB52561.1"/>
    <property type="molecule type" value="Genomic_DNA"/>
</dbReference>
<dbReference type="OrthoDB" id="9783294at2"/>
<dbReference type="CDD" id="cd03885">
    <property type="entry name" value="M20_CPDG2"/>
    <property type="match status" value="1"/>
</dbReference>
<dbReference type="InterPro" id="IPR002933">
    <property type="entry name" value="Peptidase_M20"/>
</dbReference>
<dbReference type="InterPro" id="IPR017150">
    <property type="entry name" value="Pept_M20_glutamate_carboxypep"/>
</dbReference>
<sequence length="420" mass="42224" precursor="true">MTAAAASAGSASAGPTGAGSAPAEPATESAPAASTSPIVAGPDAAVLAHELRAGAAAVRDELVALLLALARVDAPSGGEPDALRHAEAQLVAELLDLGAEVTRHATGAGAVLEATLGPAAGEPVLVLCHYDTVWPAGTAAARPPRERDGRVHGPGTYDMRGGIVAALGAARLLGPQLRRPLRFLFTPDEETGSAASRELIVRFGSDAAAVLVTEPPLPGGALKTARKGWATYRLETAGRSAHAGIEPERGISAIEELVDALVAVRALADPAAGTTINVGVIEGGCLPNVVPDHAAATLDVRARTAAEQERVNRALAALAPVRAGASVTVTHQHGRPPMERTPQIAAAATRARELAVLLDVSLGEGPVGGTSDANFLAPLGVPVLDGLGPDGQGAHAEDEQVSIDSLVERTALIALLIAAL</sequence>
<organism evidence="6 7">
    <name type="scientific">Conexibacter woesei (strain DSM 14684 / CCUG 47730 / CIP 108061 / JCM 11494 / NBRC 100937 / ID131577)</name>
    <dbReference type="NCBI Taxonomy" id="469383"/>
    <lineage>
        <taxon>Bacteria</taxon>
        <taxon>Bacillati</taxon>
        <taxon>Actinomycetota</taxon>
        <taxon>Thermoleophilia</taxon>
        <taxon>Solirubrobacterales</taxon>
        <taxon>Conexibacteraceae</taxon>
        <taxon>Conexibacter</taxon>
    </lineage>
</organism>
<feature type="active site" description="Proton acceptor" evidence="3">
    <location>
        <position position="189"/>
    </location>
</feature>
<dbReference type="InterPro" id="IPR011650">
    <property type="entry name" value="Peptidase_M20_dimer"/>
</dbReference>
<dbReference type="AlphaFoldDB" id="D3F5L2"/>
<dbReference type="Proteomes" id="UP000008229">
    <property type="component" value="Chromosome"/>
</dbReference>
<dbReference type="SUPFAM" id="SSF55031">
    <property type="entry name" value="Bacterial exopeptidase dimerisation domain"/>
    <property type="match status" value="1"/>
</dbReference>
<evidence type="ECO:0000256" key="2">
    <source>
        <dbReference type="ARBA" id="ARBA00022801"/>
    </source>
</evidence>
<dbReference type="PIRSF" id="PIRSF037238">
    <property type="entry name" value="Carboxypeptidase_G2"/>
    <property type="match status" value="1"/>
</dbReference>
<dbReference type="PANTHER" id="PTHR43808">
    <property type="entry name" value="ACETYLORNITHINE DEACETYLASE"/>
    <property type="match status" value="1"/>
</dbReference>
<gene>
    <name evidence="6" type="ordered locus">Cwoe_4146</name>
</gene>
<keyword evidence="2" id="KW-0378">Hydrolase</keyword>
<dbReference type="HOGENOM" id="CLU_021802_7_0_11"/>
<dbReference type="eggNOG" id="COG0624">
    <property type="taxonomic scope" value="Bacteria"/>
</dbReference>
<reference evidence="6 7" key="1">
    <citation type="journal article" date="2010" name="Stand. Genomic Sci.">
        <title>Complete genome sequence of Conexibacter woesei type strain (ID131577).</title>
        <authorList>
            <person name="Pukall R."/>
            <person name="Lapidus A."/>
            <person name="Glavina Del Rio T."/>
            <person name="Copeland A."/>
            <person name="Tice H."/>
            <person name="Cheng J.-F."/>
            <person name="Lucas S."/>
            <person name="Chen F."/>
            <person name="Nolan M."/>
            <person name="Bruce D."/>
            <person name="Goodwin L."/>
            <person name="Pitluck S."/>
            <person name="Mavromatis K."/>
            <person name="Ivanova N."/>
            <person name="Ovchinnikova G."/>
            <person name="Pati A."/>
            <person name="Chen A."/>
            <person name="Palaniappan K."/>
            <person name="Land M."/>
            <person name="Hauser L."/>
            <person name="Chang Y.-J."/>
            <person name="Jeffries C.D."/>
            <person name="Chain P."/>
            <person name="Meincke L."/>
            <person name="Sims D."/>
            <person name="Brettin T."/>
            <person name="Detter J.C."/>
            <person name="Rohde M."/>
            <person name="Goeker M."/>
            <person name="Bristow J."/>
            <person name="Eisen J.A."/>
            <person name="Markowitz V."/>
            <person name="Kyrpides N.C."/>
            <person name="Klenk H.-P."/>
            <person name="Hugenholtz P."/>
        </authorList>
    </citation>
    <scope>NUCLEOTIDE SEQUENCE [LARGE SCALE GENOMIC DNA]</scope>
    <source>
        <strain evidence="7">DSM 14684 / CIP 108061 / JCM 11494 / NBRC 100937 / ID131577</strain>
    </source>
</reference>
<reference evidence="7" key="2">
    <citation type="submission" date="2010-01" db="EMBL/GenBank/DDBJ databases">
        <title>The complete genome of Conexibacter woesei DSM 14684.</title>
        <authorList>
            <consortium name="US DOE Joint Genome Institute (JGI-PGF)"/>
            <person name="Lucas S."/>
            <person name="Copeland A."/>
            <person name="Lapidus A."/>
            <person name="Glavina del Rio T."/>
            <person name="Dalin E."/>
            <person name="Tice H."/>
            <person name="Bruce D."/>
            <person name="Goodwin L."/>
            <person name="Pitluck S."/>
            <person name="Kyrpides N."/>
            <person name="Mavromatis K."/>
            <person name="Ivanova N."/>
            <person name="Mikhailova N."/>
            <person name="Chertkov O."/>
            <person name="Brettin T."/>
            <person name="Detter J.C."/>
            <person name="Han C."/>
            <person name="Larimer F."/>
            <person name="Land M."/>
            <person name="Hauser L."/>
            <person name="Markowitz V."/>
            <person name="Cheng J.-F."/>
            <person name="Hugenholtz P."/>
            <person name="Woyke T."/>
            <person name="Wu D."/>
            <person name="Pukall R."/>
            <person name="Steenblock K."/>
            <person name="Schneider S."/>
            <person name="Klenk H.-P."/>
            <person name="Eisen J.A."/>
        </authorList>
    </citation>
    <scope>NUCLEOTIDE SEQUENCE [LARGE SCALE GENOMIC DNA]</scope>
    <source>
        <strain evidence="7">DSM 14684 / CIP 108061 / JCM 11494 / NBRC 100937 / ID131577</strain>
    </source>
</reference>
<dbReference type="GO" id="GO:0046872">
    <property type="term" value="F:metal ion binding"/>
    <property type="evidence" value="ECO:0007669"/>
    <property type="project" value="UniProtKB-KW"/>
</dbReference>